<comment type="caution">
    <text evidence="1">The sequence shown here is derived from an EMBL/GenBank/DDBJ whole genome shotgun (WGS) entry which is preliminary data.</text>
</comment>
<evidence type="ECO:0000313" key="1">
    <source>
        <dbReference type="EMBL" id="KAH6943565.1"/>
    </source>
</evidence>
<evidence type="ECO:0000313" key="2">
    <source>
        <dbReference type="Proteomes" id="UP000821845"/>
    </source>
</evidence>
<proteinExistence type="predicted"/>
<sequence length="149" mass="17285">MKESQRLDNKRLTIMIGYYIKSQNTHVFRGQKDTSKDVTFRMTFTTFGVWVVTEGERAVLNGEPLNDQWAEIIVQNMKIKDIEIKNVCTTVVELEGKATGFSVEKVRCCDSMRGELLCVIPLVDQRLPSHHLRLEGVLPMVPWHFRMTW</sequence>
<dbReference type="Proteomes" id="UP000821845">
    <property type="component" value="Chromosome 10"/>
</dbReference>
<protein>
    <submittedName>
        <fullName evidence="1">Uncharacterized protein</fullName>
    </submittedName>
</protein>
<reference evidence="1" key="1">
    <citation type="submission" date="2020-05" db="EMBL/GenBank/DDBJ databases">
        <title>Large-scale comparative analyses of tick genomes elucidate their genetic diversity and vector capacities.</title>
        <authorList>
            <person name="Jia N."/>
            <person name="Wang J."/>
            <person name="Shi W."/>
            <person name="Du L."/>
            <person name="Sun Y."/>
            <person name="Zhan W."/>
            <person name="Jiang J."/>
            <person name="Wang Q."/>
            <person name="Zhang B."/>
            <person name="Ji P."/>
            <person name="Sakyi L.B."/>
            <person name="Cui X."/>
            <person name="Yuan T."/>
            <person name="Jiang B."/>
            <person name="Yang W."/>
            <person name="Lam T.T.-Y."/>
            <person name="Chang Q."/>
            <person name="Ding S."/>
            <person name="Wang X."/>
            <person name="Zhu J."/>
            <person name="Ruan X."/>
            <person name="Zhao L."/>
            <person name="Wei J."/>
            <person name="Que T."/>
            <person name="Du C."/>
            <person name="Cheng J."/>
            <person name="Dai P."/>
            <person name="Han X."/>
            <person name="Huang E."/>
            <person name="Gao Y."/>
            <person name="Liu J."/>
            <person name="Shao H."/>
            <person name="Ye R."/>
            <person name="Li L."/>
            <person name="Wei W."/>
            <person name="Wang X."/>
            <person name="Wang C."/>
            <person name="Yang T."/>
            <person name="Huo Q."/>
            <person name="Li W."/>
            <person name="Guo W."/>
            <person name="Chen H."/>
            <person name="Zhou L."/>
            <person name="Ni X."/>
            <person name="Tian J."/>
            <person name="Zhou Y."/>
            <person name="Sheng Y."/>
            <person name="Liu T."/>
            <person name="Pan Y."/>
            <person name="Xia L."/>
            <person name="Li J."/>
            <person name="Zhao F."/>
            <person name="Cao W."/>
        </authorList>
    </citation>
    <scope>NUCLEOTIDE SEQUENCE</scope>
    <source>
        <strain evidence="1">Hyas-2018</strain>
    </source>
</reference>
<keyword evidence="2" id="KW-1185">Reference proteome</keyword>
<gene>
    <name evidence="1" type="ORF">HPB50_024338</name>
</gene>
<organism evidence="1 2">
    <name type="scientific">Hyalomma asiaticum</name>
    <name type="common">Tick</name>
    <dbReference type="NCBI Taxonomy" id="266040"/>
    <lineage>
        <taxon>Eukaryota</taxon>
        <taxon>Metazoa</taxon>
        <taxon>Ecdysozoa</taxon>
        <taxon>Arthropoda</taxon>
        <taxon>Chelicerata</taxon>
        <taxon>Arachnida</taxon>
        <taxon>Acari</taxon>
        <taxon>Parasitiformes</taxon>
        <taxon>Ixodida</taxon>
        <taxon>Ixodoidea</taxon>
        <taxon>Ixodidae</taxon>
        <taxon>Hyalomminae</taxon>
        <taxon>Hyalomma</taxon>
    </lineage>
</organism>
<accession>A0ACB7T979</accession>
<dbReference type="EMBL" id="CM023490">
    <property type="protein sequence ID" value="KAH6943565.1"/>
    <property type="molecule type" value="Genomic_DNA"/>
</dbReference>
<name>A0ACB7T979_HYAAI</name>